<dbReference type="SUPFAM" id="SSF53335">
    <property type="entry name" value="S-adenosyl-L-methionine-dependent methyltransferases"/>
    <property type="match status" value="1"/>
</dbReference>
<name>A0A806KAI3_9BACT</name>
<dbReference type="GO" id="GO:0032259">
    <property type="term" value="P:methylation"/>
    <property type="evidence" value="ECO:0007669"/>
    <property type="project" value="UniProtKB-KW"/>
</dbReference>
<keyword evidence="3 7" id="KW-0489">Methyltransferase</keyword>
<comment type="catalytic activity">
    <reaction evidence="6">
        <text>a 2'-deoxyadenosine in DNA + S-adenosyl-L-methionine = an N(6)-methyl-2'-deoxyadenosine in DNA + S-adenosyl-L-homocysteine + H(+)</text>
        <dbReference type="Rhea" id="RHEA:15197"/>
        <dbReference type="Rhea" id="RHEA-COMP:12418"/>
        <dbReference type="Rhea" id="RHEA-COMP:12419"/>
        <dbReference type="ChEBI" id="CHEBI:15378"/>
        <dbReference type="ChEBI" id="CHEBI:57856"/>
        <dbReference type="ChEBI" id="CHEBI:59789"/>
        <dbReference type="ChEBI" id="CHEBI:90615"/>
        <dbReference type="ChEBI" id="CHEBI:90616"/>
        <dbReference type="EC" id="2.1.1.72"/>
    </reaction>
</comment>
<dbReference type="PANTHER" id="PTHR30481">
    <property type="entry name" value="DNA ADENINE METHYLASE"/>
    <property type="match status" value="1"/>
</dbReference>
<comment type="similarity">
    <text evidence="1">Belongs to the N(4)/N(6)-methyltransferase family.</text>
</comment>
<proteinExistence type="inferred from homology"/>
<dbReference type="InterPro" id="IPR012327">
    <property type="entry name" value="MeTrfase_D12"/>
</dbReference>
<evidence type="ECO:0000256" key="1">
    <source>
        <dbReference type="ARBA" id="ARBA00006594"/>
    </source>
</evidence>
<evidence type="ECO:0000313" key="7">
    <source>
        <dbReference type="EMBL" id="AGS51564.1"/>
    </source>
</evidence>
<keyword evidence="4 7" id="KW-0808">Transferase</keyword>
<dbReference type="GO" id="GO:1904047">
    <property type="term" value="F:S-adenosyl-L-methionine binding"/>
    <property type="evidence" value="ECO:0007669"/>
    <property type="project" value="TreeGrafter"/>
</dbReference>
<keyword evidence="5" id="KW-0949">S-adenosyl-L-methionine</keyword>
<dbReference type="GO" id="GO:0006298">
    <property type="term" value="P:mismatch repair"/>
    <property type="evidence" value="ECO:0007669"/>
    <property type="project" value="TreeGrafter"/>
</dbReference>
<evidence type="ECO:0000256" key="5">
    <source>
        <dbReference type="ARBA" id="ARBA00022691"/>
    </source>
</evidence>
<dbReference type="GO" id="GO:0009307">
    <property type="term" value="P:DNA restriction-modification system"/>
    <property type="evidence" value="ECO:0007669"/>
    <property type="project" value="InterPro"/>
</dbReference>
<protein>
    <recommendedName>
        <fullName evidence="2">site-specific DNA-methyltransferase (adenine-specific)</fullName>
        <ecNumber evidence="2">2.1.1.72</ecNumber>
    </recommendedName>
</protein>
<dbReference type="EMBL" id="JQ844164">
    <property type="protein sequence ID" value="AGS51564.1"/>
    <property type="molecule type" value="Genomic_DNA"/>
</dbReference>
<dbReference type="Gene3D" id="1.10.1020.10">
    <property type="entry name" value="Adenine-specific Methyltransferase, Domain 2"/>
    <property type="match status" value="1"/>
</dbReference>
<dbReference type="GO" id="GO:0043565">
    <property type="term" value="F:sequence-specific DNA binding"/>
    <property type="evidence" value="ECO:0007669"/>
    <property type="project" value="TreeGrafter"/>
</dbReference>
<evidence type="ECO:0000256" key="4">
    <source>
        <dbReference type="ARBA" id="ARBA00022679"/>
    </source>
</evidence>
<dbReference type="PANTHER" id="PTHR30481:SF3">
    <property type="entry name" value="DNA ADENINE METHYLASE"/>
    <property type="match status" value="1"/>
</dbReference>
<reference evidence="7" key="1">
    <citation type="submission" date="2012-03" db="EMBL/GenBank/DDBJ databases">
        <title>Functional metagenomics reveals considerable lignocellulase gene clusters in the gut microbiome of a wood-feeding higher termite.</title>
        <authorList>
            <person name="Liu N."/>
        </authorList>
    </citation>
    <scope>NUCLEOTIDE SEQUENCE</scope>
</reference>
<evidence type="ECO:0000256" key="3">
    <source>
        <dbReference type="ARBA" id="ARBA00022603"/>
    </source>
</evidence>
<dbReference type="NCBIfam" id="TIGR00571">
    <property type="entry name" value="dam"/>
    <property type="match status" value="1"/>
</dbReference>
<dbReference type="Pfam" id="PF02086">
    <property type="entry name" value="MethyltransfD12"/>
    <property type="match status" value="1"/>
</dbReference>
<organism evidence="7">
    <name type="scientific">uncultured bacterium contig00004</name>
    <dbReference type="NCBI Taxonomy" id="1181496"/>
    <lineage>
        <taxon>Bacteria</taxon>
        <taxon>environmental samples</taxon>
    </lineage>
</organism>
<dbReference type="InterPro" id="IPR029063">
    <property type="entry name" value="SAM-dependent_MTases_sf"/>
</dbReference>
<dbReference type="InterPro" id="IPR023095">
    <property type="entry name" value="Ade_MeTrfase_dom_2"/>
</dbReference>
<dbReference type="EC" id="2.1.1.72" evidence="2"/>
<sequence length="149" mass="17511">MLVSQKSFPPVIKWSGSKRSIANDLSNLFPSCKRYFEPFLGGGALLPFRKIQYGYASDIIPELITLWDAIKTKPQKVSAEYKKRWERLQKEGYEVFYEIRDNFNASRNEHDFLFLTRTCVNGLIRYNSKGEFNSRRFYSRQSTRARSVC</sequence>
<dbReference type="AlphaFoldDB" id="A0A806KAI3"/>
<accession>A0A806KAI3</accession>
<dbReference type="GO" id="GO:0009007">
    <property type="term" value="F:site-specific DNA-methyltransferase (adenine-specific) activity"/>
    <property type="evidence" value="ECO:0007669"/>
    <property type="project" value="UniProtKB-EC"/>
</dbReference>
<evidence type="ECO:0000256" key="2">
    <source>
        <dbReference type="ARBA" id="ARBA00011900"/>
    </source>
</evidence>
<evidence type="ECO:0000256" key="6">
    <source>
        <dbReference type="ARBA" id="ARBA00047942"/>
    </source>
</evidence>